<dbReference type="HOGENOM" id="CLU_2759369_0_0_1"/>
<proteinExistence type="predicted"/>
<keyword evidence="2" id="KW-1185">Reference proteome</keyword>
<sequence length="70" mass="8245">MIPFLFGDFWVTMVLKRLLPWRCSWMHSHLRETYPTSSQQTINWVITHKVARSGQRVLGSPRIVDNFLSA</sequence>
<accession>F8QEN7</accession>
<organism evidence="2">
    <name type="scientific">Serpula lacrymans var. lacrymans (strain S7.3)</name>
    <name type="common">Dry rot fungus</name>
    <dbReference type="NCBI Taxonomy" id="936435"/>
    <lineage>
        <taxon>Eukaryota</taxon>
        <taxon>Fungi</taxon>
        <taxon>Dikarya</taxon>
        <taxon>Basidiomycota</taxon>
        <taxon>Agaricomycotina</taxon>
        <taxon>Agaricomycetes</taxon>
        <taxon>Agaricomycetidae</taxon>
        <taxon>Boletales</taxon>
        <taxon>Coniophorineae</taxon>
        <taxon>Serpulaceae</taxon>
        <taxon>Serpula</taxon>
    </lineage>
</organism>
<evidence type="ECO:0000313" key="1">
    <source>
        <dbReference type="EMBL" id="EGN93293.1"/>
    </source>
</evidence>
<dbReference type="AlphaFoldDB" id="F8QEN7"/>
<name>F8QEN7_SERL3</name>
<reference evidence="2" key="1">
    <citation type="journal article" date="2011" name="Science">
        <title>The plant cell wall-decomposing machinery underlies the functional diversity of forest fungi.</title>
        <authorList>
            <person name="Eastwood D.C."/>
            <person name="Floudas D."/>
            <person name="Binder M."/>
            <person name="Majcherczyk A."/>
            <person name="Schneider P."/>
            <person name="Aerts A."/>
            <person name="Asiegbu F.O."/>
            <person name="Baker S.E."/>
            <person name="Barry K."/>
            <person name="Bendiksby M."/>
            <person name="Blumentritt M."/>
            <person name="Coutinho P.M."/>
            <person name="Cullen D."/>
            <person name="de Vries R.P."/>
            <person name="Gathman A."/>
            <person name="Goodell B."/>
            <person name="Henrissat B."/>
            <person name="Ihrmark K."/>
            <person name="Kauserud H."/>
            <person name="Kohler A."/>
            <person name="LaButti K."/>
            <person name="Lapidus A."/>
            <person name="Lavin J.L."/>
            <person name="Lee Y.-H."/>
            <person name="Lindquist E."/>
            <person name="Lilly W."/>
            <person name="Lucas S."/>
            <person name="Morin E."/>
            <person name="Murat C."/>
            <person name="Oguiza J.A."/>
            <person name="Park J."/>
            <person name="Pisabarro A.G."/>
            <person name="Riley R."/>
            <person name="Rosling A."/>
            <person name="Salamov A."/>
            <person name="Schmidt O."/>
            <person name="Schmutz J."/>
            <person name="Skrede I."/>
            <person name="Stenlid J."/>
            <person name="Wiebenga A."/>
            <person name="Xie X."/>
            <person name="Kuees U."/>
            <person name="Hibbett D.S."/>
            <person name="Hoffmeister D."/>
            <person name="Hoegberg N."/>
            <person name="Martin F."/>
            <person name="Grigoriev I.V."/>
            <person name="Watkinson S.C."/>
        </authorList>
    </citation>
    <scope>NUCLEOTIDE SEQUENCE [LARGE SCALE GENOMIC DNA]</scope>
    <source>
        <strain evidence="2">strain S7.3</strain>
    </source>
</reference>
<gene>
    <name evidence="1" type="ORF">SERLA73DRAFT_189852</name>
</gene>
<dbReference type="EMBL" id="GL945493">
    <property type="protein sequence ID" value="EGN93293.1"/>
    <property type="molecule type" value="Genomic_DNA"/>
</dbReference>
<dbReference type="Proteomes" id="UP000008063">
    <property type="component" value="Unassembled WGS sequence"/>
</dbReference>
<evidence type="ECO:0000313" key="2">
    <source>
        <dbReference type="Proteomes" id="UP000008063"/>
    </source>
</evidence>
<protein>
    <submittedName>
        <fullName evidence="1">Uncharacterized protein</fullName>
    </submittedName>
</protein>
<dbReference type="InParanoid" id="F8QEN7"/>